<dbReference type="Pfam" id="PF13450">
    <property type="entry name" value="NAD_binding_8"/>
    <property type="match status" value="1"/>
</dbReference>
<evidence type="ECO:0000259" key="1">
    <source>
        <dbReference type="Pfam" id="PF01593"/>
    </source>
</evidence>
<dbReference type="SUPFAM" id="SSF51905">
    <property type="entry name" value="FAD/NAD(P)-binding domain"/>
    <property type="match status" value="1"/>
</dbReference>
<comment type="caution">
    <text evidence="2">The sequence shown here is derived from an EMBL/GenBank/DDBJ whole genome shotgun (WGS) entry which is preliminary data.</text>
</comment>
<evidence type="ECO:0000313" key="3">
    <source>
        <dbReference type="Proteomes" id="UP001500457"/>
    </source>
</evidence>
<reference evidence="3" key="1">
    <citation type="journal article" date="2019" name="Int. J. Syst. Evol. Microbiol.">
        <title>The Global Catalogue of Microorganisms (GCM) 10K type strain sequencing project: providing services to taxonomists for standard genome sequencing and annotation.</title>
        <authorList>
            <consortium name="The Broad Institute Genomics Platform"/>
            <consortium name="The Broad Institute Genome Sequencing Center for Infectious Disease"/>
            <person name="Wu L."/>
            <person name="Ma J."/>
        </authorList>
    </citation>
    <scope>NUCLEOTIDE SEQUENCE [LARGE SCALE GENOMIC DNA]</scope>
    <source>
        <strain evidence="3">JCM 17983</strain>
    </source>
</reference>
<dbReference type="Gene3D" id="3.90.660.10">
    <property type="match status" value="1"/>
</dbReference>
<dbReference type="PANTHER" id="PTHR16128">
    <property type="entry name" value="FAD/NAD(P)-BINDING OXIDOREDUCTASE FAMILY PROTEIN"/>
    <property type="match status" value="1"/>
</dbReference>
<name>A0ABP9DV14_9PSEU</name>
<dbReference type="Gene3D" id="3.50.50.60">
    <property type="entry name" value="FAD/NAD(P)-binding domain"/>
    <property type="match status" value="1"/>
</dbReference>
<feature type="domain" description="Amine oxidase" evidence="1">
    <location>
        <begin position="88"/>
        <end position="319"/>
    </location>
</feature>
<dbReference type="InterPro" id="IPR036188">
    <property type="entry name" value="FAD/NAD-bd_sf"/>
</dbReference>
<dbReference type="PANTHER" id="PTHR16128:SF5">
    <property type="entry name" value="FAD_NAD(P)-BINDING OXIDOREDUCTASE FAMILY PROTEIN"/>
    <property type="match status" value="1"/>
</dbReference>
<gene>
    <name evidence="2" type="ORF">GCM10023203_00420</name>
</gene>
<dbReference type="Proteomes" id="UP001500457">
    <property type="component" value="Unassembled WGS sequence"/>
</dbReference>
<dbReference type="EMBL" id="BAABHQ010000001">
    <property type="protein sequence ID" value="GAA4857731.1"/>
    <property type="molecule type" value="Genomic_DNA"/>
</dbReference>
<sequence length="332" mass="34813">MTGDVTGADTSPIRSDVLVVGGGISGVACARALLAAGTPVRVLERSNRVGGRLTSRPLPDGASEHVVDLGAAYFTVRDEEFSAVVDDWHARGLARPWTDTLASHDADGTWSSKQGPQRWCAPGGLRSLVADLAEGLDVATGHTVEAVTPGPAVDGLAARAVVLAMPDPQAARLLHPALRAAELVADRTWEPVISVALGYGHRSWERFAAAFVNGHPDVDLVADDGDRRGDGAPVLVAHTSSARARRHLDDPDGAIAPVVAAVAELLGLDDAPAWTHAHRWSYASPAEPREDDFALTDDLVGLCGDGWGSPKVETAWRSGTLLGRAVADRLSR</sequence>
<accession>A0ABP9DV14</accession>
<keyword evidence="3" id="KW-1185">Reference proteome</keyword>
<dbReference type="Pfam" id="PF01593">
    <property type="entry name" value="Amino_oxidase"/>
    <property type="match status" value="1"/>
</dbReference>
<dbReference type="InterPro" id="IPR002937">
    <property type="entry name" value="Amino_oxidase"/>
</dbReference>
<dbReference type="RefSeq" id="WP_274234803.1">
    <property type="nucleotide sequence ID" value="NZ_BAABHQ010000001.1"/>
</dbReference>
<organism evidence="2 3">
    <name type="scientific">Actinomycetospora straminea</name>
    <dbReference type="NCBI Taxonomy" id="663607"/>
    <lineage>
        <taxon>Bacteria</taxon>
        <taxon>Bacillati</taxon>
        <taxon>Actinomycetota</taxon>
        <taxon>Actinomycetes</taxon>
        <taxon>Pseudonocardiales</taxon>
        <taxon>Pseudonocardiaceae</taxon>
        <taxon>Actinomycetospora</taxon>
    </lineage>
</organism>
<evidence type="ECO:0000313" key="2">
    <source>
        <dbReference type="EMBL" id="GAA4857731.1"/>
    </source>
</evidence>
<protein>
    <recommendedName>
        <fullName evidence="1">Amine oxidase domain-containing protein</fullName>
    </recommendedName>
</protein>
<proteinExistence type="predicted"/>